<gene>
    <name evidence="2" type="ORF">CPELLU_LOCUS15842</name>
</gene>
<feature type="non-terminal residue" evidence="2">
    <location>
        <position position="1"/>
    </location>
</feature>
<protein>
    <submittedName>
        <fullName evidence="2">9501_t:CDS:1</fullName>
    </submittedName>
</protein>
<organism evidence="2 3">
    <name type="scientific">Cetraspora pellucida</name>
    <dbReference type="NCBI Taxonomy" id="1433469"/>
    <lineage>
        <taxon>Eukaryota</taxon>
        <taxon>Fungi</taxon>
        <taxon>Fungi incertae sedis</taxon>
        <taxon>Mucoromycota</taxon>
        <taxon>Glomeromycotina</taxon>
        <taxon>Glomeromycetes</taxon>
        <taxon>Diversisporales</taxon>
        <taxon>Gigasporaceae</taxon>
        <taxon>Cetraspora</taxon>
    </lineage>
</organism>
<dbReference type="OrthoDB" id="2446405at2759"/>
<accession>A0A9N9J8Z5</accession>
<dbReference type="Proteomes" id="UP000789759">
    <property type="component" value="Unassembled WGS sequence"/>
</dbReference>
<comment type="caution">
    <text evidence="2">The sequence shown here is derived from an EMBL/GenBank/DDBJ whole genome shotgun (WGS) entry which is preliminary data.</text>
</comment>
<name>A0A9N9J8Z5_9GLOM</name>
<evidence type="ECO:0000256" key="1">
    <source>
        <dbReference type="SAM" id="MobiDB-lite"/>
    </source>
</evidence>
<dbReference type="AlphaFoldDB" id="A0A9N9J8Z5"/>
<keyword evidence="3" id="KW-1185">Reference proteome</keyword>
<feature type="region of interest" description="Disordered" evidence="1">
    <location>
        <begin position="1"/>
        <end position="23"/>
    </location>
</feature>
<feature type="compositionally biased region" description="Basic and acidic residues" evidence="1">
    <location>
        <begin position="13"/>
        <end position="23"/>
    </location>
</feature>
<proteinExistence type="predicted"/>
<sequence length="120" mass="14192">MSYENNVSICSEHPTEENEVHELDSRIRTLREMVQKSREKTKVLSSKIDTQDEEGQNFQYQMTKPRIKYDSRAMENHILDFSSSEDPFLNTLLAKAQKYLLPSSAYERHLQVLWDKFATF</sequence>
<dbReference type="EMBL" id="CAJVQA010021746">
    <property type="protein sequence ID" value="CAG8770490.1"/>
    <property type="molecule type" value="Genomic_DNA"/>
</dbReference>
<evidence type="ECO:0000313" key="2">
    <source>
        <dbReference type="EMBL" id="CAG8770490.1"/>
    </source>
</evidence>
<evidence type="ECO:0000313" key="3">
    <source>
        <dbReference type="Proteomes" id="UP000789759"/>
    </source>
</evidence>
<reference evidence="2" key="1">
    <citation type="submission" date="2021-06" db="EMBL/GenBank/DDBJ databases">
        <authorList>
            <person name="Kallberg Y."/>
            <person name="Tangrot J."/>
            <person name="Rosling A."/>
        </authorList>
    </citation>
    <scope>NUCLEOTIDE SEQUENCE</scope>
    <source>
        <strain evidence="2">FL966</strain>
    </source>
</reference>